<evidence type="ECO:0000256" key="1">
    <source>
        <dbReference type="SAM" id="Phobius"/>
    </source>
</evidence>
<dbReference type="RefSeq" id="WP_011526165.1">
    <property type="nucleotide sequence ID" value="NC_008011.1"/>
</dbReference>
<proteinExistence type="predicted"/>
<reference evidence="2 3" key="1">
    <citation type="submission" date="2005-11" db="EMBL/GenBank/DDBJ databases">
        <title>The complete genome sequence of Lawsonia intracellularis: the causative agent of proliferative enteropathy.</title>
        <authorList>
            <person name="Kaur K."/>
            <person name="Zhang Q."/>
            <person name="Beckler D."/>
            <person name="Munir S."/>
            <person name="Li L."/>
            <person name="Kinsley K."/>
            <person name="Herron L."/>
            <person name="Peterson A."/>
            <person name="May B."/>
            <person name="Singh S."/>
            <person name="Gebhart C."/>
            <person name="Kapur V."/>
        </authorList>
    </citation>
    <scope>NUCLEOTIDE SEQUENCE [LARGE SCALE GENOMIC DNA]</scope>
    <source>
        <strain evidence="2 3">PHE/MN1-00</strain>
    </source>
</reference>
<keyword evidence="1" id="KW-0472">Membrane</keyword>
<dbReference type="PANTHER" id="PTHR40031:SF1">
    <property type="entry name" value="MEMBRANE-BOUND METAL-DEPENDENT HYDROLASE"/>
    <property type="match status" value="1"/>
</dbReference>
<dbReference type="OrthoDB" id="9781927at2"/>
<keyword evidence="1" id="KW-1133">Transmembrane helix</keyword>
<feature type="transmembrane region" description="Helical" evidence="1">
    <location>
        <begin position="93"/>
        <end position="115"/>
    </location>
</feature>
<dbReference type="STRING" id="363253.LI0082"/>
<protein>
    <recommendedName>
        <fullName evidence="4">Membrane-bound metal-dependent hydrolase</fullName>
    </recommendedName>
</protein>
<dbReference type="eggNOG" id="COG1988">
    <property type="taxonomic scope" value="Bacteria"/>
</dbReference>
<organism evidence="2 3">
    <name type="scientific">Lawsonia intracellularis (strain PHE/MN1-00)</name>
    <dbReference type="NCBI Taxonomy" id="363253"/>
    <lineage>
        <taxon>Bacteria</taxon>
        <taxon>Pseudomonadati</taxon>
        <taxon>Thermodesulfobacteriota</taxon>
        <taxon>Desulfovibrionia</taxon>
        <taxon>Desulfovibrionales</taxon>
        <taxon>Desulfovibrionaceae</taxon>
        <taxon>Lawsonia</taxon>
    </lineage>
</organism>
<feature type="transmembrane region" description="Helical" evidence="1">
    <location>
        <begin position="162"/>
        <end position="181"/>
    </location>
</feature>
<evidence type="ECO:0008006" key="4">
    <source>
        <dbReference type="Google" id="ProtNLM"/>
    </source>
</evidence>
<feature type="transmembrane region" description="Helical" evidence="1">
    <location>
        <begin position="24"/>
        <end position="48"/>
    </location>
</feature>
<dbReference type="Pfam" id="PF04307">
    <property type="entry name" value="YdjM"/>
    <property type="match status" value="1"/>
</dbReference>
<gene>
    <name evidence="2" type="ordered locus">LI0082</name>
</gene>
<name>Q1MS87_LAWIP</name>
<dbReference type="HOGENOM" id="CLU_067817_1_1_7"/>
<evidence type="ECO:0000313" key="3">
    <source>
        <dbReference type="Proteomes" id="UP000002430"/>
    </source>
</evidence>
<dbReference type="Proteomes" id="UP000002430">
    <property type="component" value="Chromosome"/>
</dbReference>
<dbReference type="PANTHER" id="PTHR40031">
    <property type="entry name" value="HYPOTHETICAL MEMBRANE SPANNING PROTEIN"/>
    <property type="match status" value="1"/>
</dbReference>
<dbReference type="AlphaFoldDB" id="Q1MS87"/>
<evidence type="ECO:0000313" key="2">
    <source>
        <dbReference type="EMBL" id="CAJ54138.1"/>
    </source>
</evidence>
<sequence length="364" mass="41948">MDPLTHALTGATIVYTFPKESRPWWFLVWGMLVAMLPDIDILFVSSAIDYIKVHRGITHSLAGAWGLAFICTIPLVVLTALRPQPNELPPPKQISWTLIEAWFFTYAILILHIWLDVMNSYGTQIFLPFSEYRVRLNSLFIVDLLLILPLIIGLFFRRNNRFIMVLLLLWTIIYPLTNIVIRLGLETYLTHSYLAKNTFQTQKEITLPRHNTEEHIIAVHLIPDAFTPFHWKLILDKGEHWNVSGYNSFTSPPSKFTSFKKPPEVLWDMLKEKSSIFRTYEQFVVFPVLTESYETQTGKVYIFSDLRFGSTIPFINDLQVKREGEELAFRIMAHINHAGELSSVRFITGFGAGGDTGWVDPLPD</sequence>
<keyword evidence="3" id="KW-1185">Reference proteome</keyword>
<dbReference type="InterPro" id="IPR053170">
    <property type="entry name" value="Transcription_regulator"/>
</dbReference>
<dbReference type="KEGG" id="lip:LI0082"/>
<keyword evidence="1" id="KW-0812">Transmembrane</keyword>
<dbReference type="InterPro" id="IPR007404">
    <property type="entry name" value="YdjM-like"/>
</dbReference>
<accession>Q1MS87</accession>
<feature type="transmembrane region" description="Helical" evidence="1">
    <location>
        <begin position="60"/>
        <end position="81"/>
    </location>
</feature>
<feature type="transmembrane region" description="Helical" evidence="1">
    <location>
        <begin position="136"/>
        <end position="156"/>
    </location>
</feature>
<dbReference type="EMBL" id="AM180252">
    <property type="protein sequence ID" value="CAJ54138.1"/>
    <property type="molecule type" value="Genomic_DNA"/>
</dbReference>